<feature type="domain" description="DUF5710" evidence="1">
    <location>
        <begin position="10"/>
        <end position="45"/>
    </location>
</feature>
<accession>A0A2V3ZZF0</accession>
<evidence type="ECO:0000313" key="3">
    <source>
        <dbReference type="Proteomes" id="UP000248079"/>
    </source>
</evidence>
<dbReference type="EMBL" id="QFLI01000003">
    <property type="protein sequence ID" value="PXY01661.1"/>
    <property type="molecule type" value="Genomic_DNA"/>
</dbReference>
<evidence type="ECO:0000313" key="2">
    <source>
        <dbReference type="EMBL" id="PXY01661.1"/>
    </source>
</evidence>
<comment type="caution">
    <text evidence="2">The sequence shown here is derived from an EMBL/GenBank/DDBJ whole genome shotgun (WGS) entry which is preliminary data.</text>
</comment>
<dbReference type="Proteomes" id="UP000248079">
    <property type="component" value="Unassembled WGS sequence"/>
</dbReference>
<dbReference type="RefSeq" id="WP_110360470.1">
    <property type="nucleotide sequence ID" value="NZ_QFLI01000003.1"/>
</dbReference>
<proteinExistence type="predicted"/>
<sequence length="206" mass="24380">MSIQIEISGNNKEEAIRRGACWDTENKLWYIPDNKRLHLFEQWLPFNALIVKSPLFFVVKQMTCPHCKQETPYIIMGAKNIMLPLKSGEYTQWVETKKGCLFSNVEYIPHAVQNLVNLNFPFFKSMNSNELKGEFMINECIHCNTPLINYYDFFNTKEIINFLLNEKNFTKSNYQLNYLYDIPLVGLYTFNQLNELEMNVEDLIIY</sequence>
<dbReference type="AlphaFoldDB" id="A0A2V3ZZF0"/>
<organism evidence="2 3">
    <name type="scientific">Marinifilum breve</name>
    <dbReference type="NCBI Taxonomy" id="2184082"/>
    <lineage>
        <taxon>Bacteria</taxon>
        <taxon>Pseudomonadati</taxon>
        <taxon>Bacteroidota</taxon>
        <taxon>Bacteroidia</taxon>
        <taxon>Marinilabiliales</taxon>
        <taxon>Marinifilaceae</taxon>
    </lineage>
</organism>
<dbReference type="OrthoDB" id="9792687at2"/>
<name>A0A2V3ZZF0_9BACT</name>
<dbReference type="InterPro" id="IPR043764">
    <property type="entry name" value="DUF5710"/>
</dbReference>
<evidence type="ECO:0000259" key="1">
    <source>
        <dbReference type="Pfam" id="PF18974"/>
    </source>
</evidence>
<gene>
    <name evidence="2" type="ORF">DF185_09340</name>
</gene>
<dbReference type="Pfam" id="PF18974">
    <property type="entry name" value="DUF5710"/>
    <property type="match status" value="1"/>
</dbReference>
<keyword evidence="3" id="KW-1185">Reference proteome</keyword>
<reference evidence="2 3" key="1">
    <citation type="submission" date="2018-05" db="EMBL/GenBank/DDBJ databases">
        <title>Marinifilum breve JC075T sp. nov., a marine bacterium isolated from Yongle Blue Hole in the South China Sea.</title>
        <authorList>
            <person name="Fu T."/>
        </authorList>
    </citation>
    <scope>NUCLEOTIDE SEQUENCE [LARGE SCALE GENOMIC DNA]</scope>
    <source>
        <strain evidence="2 3">JC075</strain>
    </source>
</reference>
<protein>
    <recommendedName>
        <fullName evidence="1">DUF5710 domain-containing protein</fullName>
    </recommendedName>
</protein>